<keyword evidence="1" id="KW-0732">Signal</keyword>
<evidence type="ECO:0000313" key="13">
    <source>
        <dbReference type="Proteomes" id="UP000664991"/>
    </source>
</evidence>
<dbReference type="InterPro" id="IPR050440">
    <property type="entry name" value="Laminin/Netrin_ECM"/>
</dbReference>
<evidence type="ECO:0000256" key="7">
    <source>
        <dbReference type="ARBA" id="ARBA00079150"/>
    </source>
</evidence>
<feature type="disulfide bond" evidence="9">
    <location>
        <begin position="212"/>
        <end position="221"/>
    </location>
</feature>
<evidence type="ECO:0000256" key="3">
    <source>
        <dbReference type="ARBA" id="ARBA00023157"/>
    </source>
</evidence>
<keyword evidence="4" id="KW-0325">Glycoprotein</keyword>
<feature type="domain" description="EGF-like" evidence="10">
    <location>
        <begin position="235"/>
        <end position="270"/>
    </location>
</feature>
<dbReference type="FunFam" id="2.10.25.10:FF:000085">
    <property type="entry name" value="Netrin G1"/>
    <property type="match status" value="1"/>
</dbReference>
<dbReference type="PROSITE" id="PS50027">
    <property type="entry name" value="EGF_LAM_2"/>
    <property type="match status" value="1"/>
</dbReference>
<evidence type="ECO:0000256" key="5">
    <source>
        <dbReference type="ARBA" id="ARBA00023292"/>
    </source>
</evidence>
<sequence>HYKLALRPRCEDSFGAPEVKELVTTARTFVLVRFRPDISKQYGGRQKVCIKITPTILVFLFGRTLTHWCKCNLHATVCVYDNSKLTCECEHNTTGPDCGKCKKNYQGRPWSPGSYLPIPKGTANTCIPSISSIGNCECFGHSNRCSYIDLLNTVICVSCKHNTRGQHCELCRLGYFRNASAQLDDENVCIECYCNPLGSVHDRCNGSGFCECKTGTTGPKCDECLPGNSWHYGCQPNVCDNELLHCQNGGTCHNNVRCLCPAAYTGILCEKLRCEEAGSCGPDSGQGAPPRGSPALLSLLLLLAALLGTAGPLGI</sequence>
<reference evidence="12 13" key="1">
    <citation type="submission" date="2020-12" db="EMBL/GenBank/DDBJ databases">
        <title>De novo assembly of Tibetan sheep genome.</title>
        <authorList>
            <person name="Li X."/>
        </authorList>
    </citation>
    <scope>NUCLEOTIDE SEQUENCE [LARGE SCALE GENOMIC DNA]</scope>
    <source>
        <tissue evidence="12">Heart</tissue>
    </source>
</reference>
<evidence type="ECO:0000256" key="4">
    <source>
        <dbReference type="ARBA" id="ARBA00023180"/>
    </source>
</evidence>
<dbReference type="GO" id="GO:0009887">
    <property type="term" value="P:animal organ morphogenesis"/>
    <property type="evidence" value="ECO:0007669"/>
    <property type="project" value="TreeGrafter"/>
</dbReference>
<dbReference type="InterPro" id="IPR056863">
    <property type="entry name" value="LMN_ATRN_NET-like_EGF"/>
</dbReference>
<dbReference type="SMART" id="SM00180">
    <property type="entry name" value="EGF_Lam"/>
    <property type="match status" value="3"/>
</dbReference>
<evidence type="ECO:0000256" key="9">
    <source>
        <dbReference type="PROSITE-ProRule" id="PRU00460"/>
    </source>
</evidence>
<dbReference type="GO" id="GO:0007409">
    <property type="term" value="P:axonogenesis"/>
    <property type="evidence" value="ECO:0007669"/>
    <property type="project" value="TreeGrafter"/>
</dbReference>
<evidence type="ECO:0000259" key="10">
    <source>
        <dbReference type="PROSITE" id="PS50026"/>
    </source>
</evidence>
<keyword evidence="5 9" id="KW-0424">Laminin EGF-like domain</keyword>
<evidence type="ECO:0000256" key="1">
    <source>
        <dbReference type="ARBA" id="ARBA00022729"/>
    </source>
</evidence>
<dbReference type="CDD" id="cd00055">
    <property type="entry name" value="EGF_Lam"/>
    <property type="match status" value="3"/>
</dbReference>
<accession>A0A836ANY7</accession>
<dbReference type="Pfam" id="PF00053">
    <property type="entry name" value="EGF_laminin"/>
    <property type="match status" value="1"/>
</dbReference>
<gene>
    <name evidence="12" type="ORF">JEQ12_000613</name>
</gene>
<dbReference type="PROSITE" id="PS50026">
    <property type="entry name" value="EGF_3"/>
    <property type="match status" value="1"/>
</dbReference>
<keyword evidence="8" id="KW-0245">EGF-like domain</keyword>
<dbReference type="FunFam" id="2.10.25.10:FF:000502">
    <property type="entry name" value="Netrin G1"/>
    <property type="match status" value="1"/>
</dbReference>
<dbReference type="PROSITE" id="PS01248">
    <property type="entry name" value="EGF_LAM_1"/>
    <property type="match status" value="1"/>
</dbReference>
<dbReference type="InterPro" id="IPR002049">
    <property type="entry name" value="LE_dom"/>
</dbReference>
<dbReference type="GO" id="GO:0009888">
    <property type="term" value="P:tissue development"/>
    <property type="evidence" value="ECO:0007669"/>
    <property type="project" value="TreeGrafter"/>
</dbReference>
<dbReference type="EMBL" id="JAEMGP010000001">
    <property type="protein sequence ID" value="KAG5215037.1"/>
    <property type="molecule type" value="Genomic_DNA"/>
</dbReference>
<dbReference type="GO" id="GO:0099560">
    <property type="term" value="P:synaptic membrane adhesion"/>
    <property type="evidence" value="ECO:0007669"/>
    <property type="project" value="UniProtKB-ARBA"/>
</dbReference>
<dbReference type="InterPro" id="IPR000742">
    <property type="entry name" value="EGF"/>
</dbReference>
<dbReference type="FunFam" id="2.10.25.10:FF:000180">
    <property type="entry name" value="Netrin G2"/>
    <property type="match status" value="1"/>
</dbReference>
<feature type="disulfide bond" evidence="9">
    <location>
        <begin position="192"/>
        <end position="204"/>
    </location>
</feature>
<dbReference type="SMART" id="SM00181">
    <property type="entry name" value="EGF"/>
    <property type="match status" value="2"/>
</dbReference>
<organism evidence="12 13">
    <name type="scientific">Ovis aries</name>
    <name type="common">Sheep</name>
    <dbReference type="NCBI Taxonomy" id="9940"/>
    <lineage>
        <taxon>Eukaryota</taxon>
        <taxon>Metazoa</taxon>
        <taxon>Chordata</taxon>
        <taxon>Craniata</taxon>
        <taxon>Vertebrata</taxon>
        <taxon>Euteleostomi</taxon>
        <taxon>Mammalia</taxon>
        <taxon>Eutheria</taxon>
        <taxon>Laurasiatheria</taxon>
        <taxon>Artiodactyla</taxon>
        <taxon>Ruminantia</taxon>
        <taxon>Pecora</taxon>
        <taxon>Bovidae</taxon>
        <taxon>Caprinae</taxon>
        <taxon>Ovis</taxon>
    </lineage>
</organism>
<dbReference type="GO" id="GO:0005886">
    <property type="term" value="C:plasma membrane"/>
    <property type="evidence" value="ECO:0007669"/>
    <property type="project" value="UniProtKB-ARBA"/>
</dbReference>
<name>A0A836ANY7_SHEEP</name>
<keyword evidence="2" id="KW-0677">Repeat</keyword>
<feature type="disulfide bond" evidence="8">
    <location>
        <begin position="260"/>
        <end position="269"/>
    </location>
</feature>
<dbReference type="Gene3D" id="2.10.25.10">
    <property type="entry name" value="Laminin"/>
    <property type="match status" value="4"/>
</dbReference>
<dbReference type="PROSITE" id="PS00022">
    <property type="entry name" value="EGF_1"/>
    <property type="match status" value="1"/>
</dbReference>
<evidence type="ECO:0000256" key="6">
    <source>
        <dbReference type="ARBA" id="ARBA00068897"/>
    </source>
</evidence>
<evidence type="ECO:0000313" key="12">
    <source>
        <dbReference type="EMBL" id="KAG5215037.1"/>
    </source>
</evidence>
<dbReference type="AlphaFoldDB" id="A0A836ANY7"/>
<feature type="non-terminal residue" evidence="12">
    <location>
        <position position="1"/>
    </location>
</feature>
<dbReference type="Pfam" id="PF24973">
    <property type="entry name" value="EGF_LMN_ATRN"/>
    <property type="match status" value="2"/>
</dbReference>
<dbReference type="Proteomes" id="UP000664991">
    <property type="component" value="Unassembled WGS sequence"/>
</dbReference>
<dbReference type="PANTHER" id="PTHR10574">
    <property type="entry name" value="NETRIN/LAMININ-RELATED"/>
    <property type="match status" value="1"/>
</dbReference>
<comment type="caution">
    <text evidence="12">The sequence shown here is derived from an EMBL/GenBank/DDBJ whole genome shotgun (WGS) entry which is preliminary data.</text>
</comment>
<feature type="domain" description="Laminin EGF-like" evidence="11">
    <location>
        <begin position="192"/>
        <end position="241"/>
    </location>
</feature>
<evidence type="ECO:0000259" key="11">
    <source>
        <dbReference type="PROSITE" id="PS50027"/>
    </source>
</evidence>
<proteinExistence type="predicted"/>
<protein>
    <recommendedName>
        <fullName evidence="6">Netrin-G1</fullName>
    </recommendedName>
    <alternativeName>
        <fullName evidence="7">Laminet-1</fullName>
    </alternativeName>
</protein>
<evidence type="ECO:0000256" key="8">
    <source>
        <dbReference type="PROSITE-ProRule" id="PRU00076"/>
    </source>
</evidence>
<keyword evidence="3 8" id="KW-1015">Disulfide bond</keyword>
<dbReference type="PANTHER" id="PTHR10574:SF28">
    <property type="entry name" value="NETRIN-G1"/>
    <property type="match status" value="1"/>
</dbReference>
<dbReference type="FunFam" id="2.10.25.10:FF:000112">
    <property type="entry name" value="Netrin G1"/>
    <property type="match status" value="1"/>
</dbReference>
<comment type="caution">
    <text evidence="8">Lacks conserved residue(s) required for the propagation of feature annotation.</text>
</comment>
<dbReference type="SUPFAM" id="SSF57196">
    <property type="entry name" value="EGF/Laminin"/>
    <property type="match status" value="2"/>
</dbReference>
<evidence type="ECO:0000256" key="2">
    <source>
        <dbReference type="ARBA" id="ARBA00022737"/>
    </source>
</evidence>